<dbReference type="InterPro" id="IPR050882">
    <property type="entry name" value="Prepilin_peptidase/N-MTase"/>
</dbReference>
<protein>
    <recommendedName>
        <fullName evidence="16 18">Prepilin leader peptidase/N-methyltransferase</fullName>
        <ecNumber evidence="18">2.1.1.-</ecNumber>
        <ecNumber evidence="15 18">3.4.23.43</ecNumber>
    </recommendedName>
</protein>
<proteinExistence type="inferred from homology"/>
<evidence type="ECO:0000256" key="18">
    <source>
        <dbReference type="RuleBase" id="RU003794"/>
    </source>
</evidence>
<sequence length="266" mass="28594">MDAISSLPLGGQLLLSGIIALVVGSFISMLSYRLPKHLLENSDEPVLKTISVGGSKCPKCGSNLPWYRLIPVFSWLASKGRCHHCGNPISARYPLIELSTLLLTLACVWQFGLGLQGIAAIAFSWILLTISVIDIEHQLILDNLSLPLMWLGLLLSTQGTFTDTNSAIWGAATGYLLLWLVFHSFKLLTGKEGMGYGDFKLLAALGAWFGIAALAQIILIAAISSIVITVTAILAKGRDKSQPMAFGPFLAIAGWVSLFFGSELFG</sequence>
<dbReference type="Pfam" id="PF06750">
    <property type="entry name" value="A24_N_bact"/>
    <property type="match status" value="1"/>
</dbReference>
<dbReference type="InterPro" id="IPR000045">
    <property type="entry name" value="Prepilin_IV_endopep_pep"/>
</dbReference>
<evidence type="ECO:0000313" key="22">
    <source>
        <dbReference type="EMBL" id="QCU90399.1"/>
    </source>
</evidence>
<evidence type="ECO:0000256" key="5">
    <source>
        <dbReference type="ARBA" id="ARBA00022603"/>
    </source>
</evidence>
<dbReference type="InterPro" id="IPR010627">
    <property type="entry name" value="Prepilin_pept_A24_N"/>
</dbReference>
<evidence type="ECO:0000256" key="15">
    <source>
        <dbReference type="ARBA" id="ARBA00067082"/>
    </source>
</evidence>
<evidence type="ECO:0000256" key="14">
    <source>
        <dbReference type="ARBA" id="ARBA00050401"/>
    </source>
</evidence>
<feature type="domain" description="Prepilin peptidase A24 N-terminal" evidence="21">
    <location>
        <begin position="18"/>
        <end position="111"/>
    </location>
</feature>
<feature type="transmembrane region" description="Helical" evidence="19">
    <location>
        <begin position="246"/>
        <end position="265"/>
    </location>
</feature>
<keyword evidence="11 19" id="KW-1133">Transmembrane helix</keyword>
<evidence type="ECO:0000256" key="10">
    <source>
        <dbReference type="ARBA" id="ARBA00022801"/>
    </source>
</evidence>
<keyword evidence="12 19" id="KW-0472">Membrane</keyword>
<dbReference type="KEGG" id="thig:FE785_07035"/>
<dbReference type="AlphaFoldDB" id="A0A4P9K5Z0"/>
<evidence type="ECO:0000256" key="11">
    <source>
        <dbReference type="ARBA" id="ARBA00022989"/>
    </source>
</evidence>
<feature type="transmembrane region" description="Helical" evidence="19">
    <location>
        <begin position="12"/>
        <end position="32"/>
    </location>
</feature>
<dbReference type="Gene3D" id="1.20.120.1220">
    <property type="match status" value="1"/>
</dbReference>
<evidence type="ECO:0000256" key="17">
    <source>
        <dbReference type="RuleBase" id="RU003793"/>
    </source>
</evidence>
<dbReference type="Proteomes" id="UP000304864">
    <property type="component" value="Chromosome"/>
</dbReference>
<dbReference type="GO" id="GO:0032259">
    <property type="term" value="P:methylation"/>
    <property type="evidence" value="ECO:0007669"/>
    <property type="project" value="UniProtKB-KW"/>
</dbReference>
<comment type="catalytic activity">
    <reaction evidence="14 18">
        <text>Typically cleaves a -Gly-|-Phe- bond to release an N-terminal, basic peptide of 5-8 residues from type IV prepilin, and then N-methylates the new N-terminal amino group, the methyl donor being S-adenosyl-L-methionine.</text>
        <dbReference type="EC" id="3.4.23.43"/>
    </reaction>
</comment>
<name>A0A4P9K5Z0_9GAMM</name>
<dbReference type="EC" id="2.1.1.-" evidence="18"/>
<evidence type="ECO:0000256" key="16">
    <source>
        <dbReference type="ARBA" id="ARBA00071870"/>
    </source>
</evidence>
<evidence type="ECO:0000256" key="8">
    <source>
        <dbReference type="ARBA" id="ARBA00022691"/>
    </source>
</evidence>
<dbReference type="PANTHER" id="PTHR30487:SF0">
    <property type="entry name" value="PREPILIN LEADER PEPTIDASE_N-METHYLTRANSFERASE-RELATED"/>
    <property type="match status" value="1"/>
</dbReference>
<comment type="function">
    <text evidence="18">Plays an essential role in type IV pili and type II pseudopili formation by proteolytically removing the leader sequence from substrate proteins and subsequently monomethylating the alpha-amino group of the newly exposed N-terminal phenylalanine.</text>
</comment>
<keyword evidence="4" id="KW-0997">Cell inner membrane</keyword>
<evidence type="ECO:0000313" key="23">
    <source>
        <dbReference type="Proteomes" id="UP000304864"/>
    </source>
</evidence>
<dbReference type="EMBL" id="CP040602">
    <property type="protein sequence ID" value="QCU90399.1"/>
    <property type="molecule type" value="Genomic_DNA"/>
</dbReference>
<keyword evidence="6 18" id="KW-0645">Protease</keyword>
<keyword evidence="13 18" id="KW-0511">Multifunctional enzyme</keyword>
<evidence type="ECO:0000256" key="12">
    <source>
        <dbReference type="ARBA" id="ARBA00023136"/>
    </source>
</evidence>
<dbReference type="Pfam" id="PF01478">
    <property type="entry name" value="Peptidase_A24"/>
    <property type="match status" value="1"/>
</dbReference>
<evidence type="ECO:0000256" key="19">
    <source>
        <dbReference type="SAM" id="Phobius"/>
    </source>
</evidence>
<evidence type="ECO:0000256" key="1">
    <source>
        <dbReference type="ARBA" id="ARBA00004429"/>
    </source>
</evidence>
<evidence type="ECO:0000256" key="4">
    <source>
        <dbReference type="ARBA" id="ARBA00022519"/>
    </source>
</evidence>
<comment type="similarity">
    <text evidence="2 17">Belongs to the peptidase A24 family.</text>
</comment>
<keyword evidence="3" id="KW-1003">Cell membrane</keyword>
<feature type="transmembrane region" description="Helical" evidence="19">
    <location>
        <begin position="167"/>
        <end position="189"/>
    </location>
</feature>
<dbReference type="PANTHER" id="PTHR30487">
    <property type="entry name" value="TYPE 4 PREPILIN-LIKE PROTEINS LEADER PEPTIDE-PROCESSING ENZYME"/>
    <property type="match status" value="1"/>
</dbReference>
<keyword evidence="9 18" id="KW-0812">Transmembrane</keyword>
<dbReference type="EC" id="3.4.23.43" evidence="15 18"/>
<evidence type="ECO:0000256" key="3">
    <source>
        <dbReference type="ARBA" id="ARBA00022475"/>
    </source>
</evidence>
<dbReference type="GO" id="GO:0006465">
    <property type="term" value="P:signal peptide processing"/>
    <property type="evidence" value="ECO:0007669"/>
    <property type="project" value="TreeGrafter"/>
</dbReference>
<evidence type="ECO:0000256" key="6">
    <source>
        <dbReference type="ARBA" id="ARBA00022670"/>
    </source>
</evidence>
<keyword evidence="23" id="KW-1185">Reference proteome</keyword>
<keyword evidence="5 18" id="KW-0489">Methyltransferase</keyword>
<gene>
    <name evidence="22" type="ORF">FE785_07035</name>
</gene>
<dbReference type="GO" id="GO:0008168">
    <property type="term" value="F:methyltransferase activity"/>
    <property type="evidence" value="ECO:0007669"/>
    <property type="project" value="UniProtKB-KW"/>
</dbReference>
<feature type="transmembrane region" description="Helical" evidence="19">
    <location>
        <begin position="101"/>
        <end position="128"/>
    </location>
</feature>
<reference evidence="22 23" key="1">
    <citation type="submission" date="2019-05" db="EMBL/GenBank/DDBJ databases">
        <title>Thiomicrorhabdus sediminis sp. nov, a novel sulfur-oxidizing bacterium isolated from coastal sediment.</title>
        <authorList>
            <person name="Liu X."/>
        </authorList>
    </citation>
    <scope>NUCLEOTIDE SEQUENCE [LARGE SCALE GENOMIC DNA]</scope>
    <source>
        <strain evidence="22 23">G1</strain>
    </source>
</reference>
<dbReference type="OrthoDB" id="9789291at2"/>
<evidence type="ECO:0000256" key="13">
    <source>
        <dbReference type="ARBA" id="ARBA00023268"/>
    </source>
</evidence>
<dbReference type="InterPro" id="IPR014032">
    <property type="entry name" value="Peptidase_A24A_bac"/>
</dbReference>
<accession>A0A4P9K5Z0</accession>
<dbReference type="RefSeq" id="WP_138565074.1">
    <property type="nucleotide sequence ID" value="NZ_CP040602.1"/>
</dbReference>
<evidence type="ECO:0000259" key="21">
    <source>
        <dbReference type="Pfam" id="PF06750"/>
    </source>
</evidence>
<comment type="subcellular location">
    <subcellularLocation>
        <location evidence="1">Cell inner membrane</location>
        <topology evidence="1">Multi-pass membrane protein</topology>
    </subcellularLocation>
    <subcellularLocation>
        <location evidence="18">Cell membrane</location>
        <topology evidence="18">Multi-pass membrane protein</topology>
    </subcellularLocation>
</comment>
<dbReference type="GO" id="GO:0005886">
    <property type="term" value="C:plasma membrane"/>
    <property type="evidence" value="ECO:0007669"/>
    <property type="project" value="UniProtKB-SubCell"/>
</dbReference>
<feature type="transmembrane region" description="Helical" evidence="19">
    <location>
        <begin position="201"/>
        <end position="234"/>
    </location>
</feature>
<feature type="domain" description="Prepilin type IV endopeptidase peptidase" evidence="20">
    <location>
        <begin position="121"/>
        <end position="229"/>
    </location>
</feature>
<dbReference type="FunFam" id="1.20.120.1220:FF:000001">
    <property type="entry name" value="Type 4 prepilin-like proteins leader peptide-processing enzyme"/>
    <property type="match status" value="1"/>
</dbReference>
<organism evidence="22 23">
    <name type="scientific">Thiomicrorhabdus sediminis</name>
    <dbReference type="NCBI Taxonomy" id="2580412"/>
    <lineage>
        <taxon>Bacteria</taxon>
        <taxon>Pseudomonadati</taxon>
        <taxon>Pseudomonadota</taxon>
        <taxon>Gammaproteobacteria</taxon>
        <taxon>Thiotrichales</taxon>
        <taxon>Piscirickettsiaceae</taxon>
        <taxon>Thiomicrorhabdus</taxon>
    </lineage>
</organism>
<dbReference type="PRINTS" id="PR00864">
    <property type="entry name" value="PREPILNPTASE"/>
</dbReference>
<keyword evidence="10 18" id="KW-0378">Hydrolase</keyword>
<evidence type="ECO:0000256" key="7">
    <source>
        <dbReference type="ARBA" id="ARBA00022679"/>
    </source>
</evidence>
<keyword evidence="7 18" id="KW-0808">Transferase</keyword>
<dbReference type="GO" id="GO:0004190">
    <property type="term" value="F:aspartic-type endopeptidase activity"/>
    <property type="evidence" value="ECO:0007669"/>
    <property type="project" value="UniProtKB-EC"/>
</dbReference>
<evidence type="ECO:0000259" key="20">
    <source>
        <dbReference type="Pfam" id="PF01478"/>
    </source>
</evidence>
<evidence type="ECO:0000256" key="9">
    <source>
        <dbReference type="ARBA" id="ARBA00022692"/>
    </source>
</evidence>
<keyword evidence="8" id="KW-0949">S-adenosyl-L-methionine</keyword>
<evidence type="ECO:0000256" key="2">
    <source>
        <dbReference type="ARBA" id="ARBA00005801"/>
    </source>
</evidence>